<feature type="compositionally biased region" description="Basic and acidic residues" evidence="1">
    <location>
        <begin position="214"/>
        <end position="224"/>
    </location>
</feature>
<reference evidence="2" key="1">
    <citation type="submission" date="2021-02" db="EMBL/GenBank/DDBJ databases">
        <authorList>
            <person name="Nowell W R."/>
        </authorList>
    </citation>
    <scope>NUCLEOTIDE SEQUENCE</scope>
</reference>
<dbReference type="AlphaFoldDB" id="A0A814TD93"/>
<evidence type="ECO:0000313" key="4">
    <source>
        <dbReference type="Proteomes" id="UP000663828"/>
    </source>
</evidence>
<protein>
    <submittedName>
        <fullName evidence="2">Uncharacterized protein</fullName>
    </submittedName>
</protein>
<dbReference type="Proteomes" id="UP000663852">
    <property type="component" value="Unassembled WGS sequence"/>
</dbReference>
<evidence type="ECO:0000256" key="1">
    <source>
        <dbReference type="SAM" id="MobiDB-lite"/>
    </source>
</evidence>
<comment type="caution">
    <text evidence="2">The sequence shown here is derived from an EMBL/GenBank/DDBJ whole genome shotgun (WGS) entry which is preliminary data.</text>
</comment>
<name>A0A814TD93_ADIRI</name>
<sequence>MGLSSFDKYSSCSSYCSTLNSQSLTKRLIELSNTPSRSSLRFAHTPEWADGLETWNYSQNSTIKTDLSRRNLDFHDDIGLYLPRCEKPKSAPTCLKNLQINSKVPPNNVPPERIRHLLKREKDLLSQNEPPSDEILPKVPTNTYRSSTSLELTTTNDIRLPFRQPTTIKTTCTTPDQPLNQDVLKSLLEEHLTSLLTRGASTVNSNRPTNEPKQQSRTDKRDEIIPTPLSTISTSHFIVQQKSPMGLTITPVDASPQRHFQSVSLEKLAQQRSFLQDNELSSPSTTNSTRPSTEPVSFPPPTHRYQQQQKVVLKRNLETTHSSSGDLFVSNENSNKFSEHNQLIQNFRKGHPHHGTTTKPKNQRTNRTTTIELLPPIVSGKRVHISLANHRYL</sequence>
<gene>
    <name evidence="3" type="ORF">EDS130_LOCUS40351</name>
    <name evidence="2" type="ORF">XAT740_LOCUS21456</name>
</gene>
<feature type="region of interest" description="Disordered" evidence="1">
    <location>
        <begin position="196"/>
        <end position="229"/>
    </location>
</feature>
<feature type="region of interest" description="Disordered" evidence="1">
    <location>
        <begin position="125"/>
        <end position="149"/>
    </location>
</feature>
<keyword evidence="4" id="KW-1185">Reference proteome</keyword>
<dbReference type="OrthoDB" id="10027163at2759"/>
<feature type="region of interest" description="Disordered" evidence="1">
    <location>
        <begin position="275"/>
        <end position="307"/>
    </location>
</feature>
<dbReference type="EMBL" id="CAJNOR010001540">
    <property type="protein sequence ID" value="CAF1160536.1"/>
    <property type="molecule type" value="Genomic_DNA"/>
</dbReference>
<dbReference type="EMBL" id="CAJNOJ010000484">
    <property type="protein sequence ID" value="CAF1464051.1"/>
    <property type="molecule type" value="Genomic_DNA"/>
</dbReference>
<feature type="compositionally biased region" description="Polar residues" evidence="1">
    <location>
        <begin position="199"/>
        <end position="213"/>
    </location>
</feature>
<feature type="compositionally biased region" description="Polar residues" evidence="1">
    <location>
        <begin position="140"/>
        <end position="149"/>
    </location>
</feature>
<evidence type="ECO:0000313" key="3">
    <source>
        <dbReference type="EMBL" id="CAF1464051.1"/>
    </source>
</evidence>
<organism evidence="2 4">
    <name type="scientific">Adineta ricciae</name>
    <name type="common">Rotifer</name>
    <dbReference type="NCBI Taxonomy" id="249248"/>
    <lineage>
        <taxon>Eukaryota</taxon>
        <taxon>Metazoa</taxon>
        <taxon>Spiralia</taxon>
        <taxon>Gnathifera</taxon>
        <taxon>Rotifera</taxon>
        <taxon>Eurotatoria</taxon>
        <taxon>Bdelloidea</taxon>
        <taxon>Adinetida</taxon>
        <taxon>Adinetidae</taxon>
        <taxon>Adineta</taxon>
    </lineage>
</organism>
<proteinExistence type="predicted"/>
<evidence type="ECO:0000313" key="2">
    <source>
        <dbReference type="EMBL" id="CAF1160536.1"/>
    </source>
</evidence>
<accession>A0A814TD93</accession>
<feature type="compositionally biased region" description="Low complexity" evidence="1">
    <location>
        <begin position="281"/>
        <end position="295"/>
    </location>
</feature>
<dbReference type="Proteomes" id="UP000663828">
    <property type="component" value="Unassembled WGS sequence"/>
</dbReference>